<dbReference type="EMBL" id="JARPXM010000036">
    <property type="protein sequence ID" value="MDT2540354.1"/>
    <property type="molecule type" value="Genomic_DNA"/>
</dbReference>
<dbReference type="RefSeq" id="WP_010744878.1">
    <property type="nucleotide sequence ID" value="NZ_BAAAXM010000038.1"/>
</dbReference>
<dbReference type="AlphaFoldDB" id="A0AAW8T2L8"/>
<evidence type="ECO:0000313" key="2">
    <source>
        <dbReference type="EMBL" id="MDT2544367.1"/>
    </source>
</evidence>
<name>A0AAW8T2L8_9ENTE</name>
<sequence>MKSNDELKKIQRKTQEKNYSYLNSYHYNWFKAIELNLLNGDGFTNYFLRIKQNEPIIFEKLEGSVLDATVVAFQKGLSEIDSFVLITAAWANGFVPEKSESAMQDLDRFLTNYTVQKEPLIGINQMNADFNQVLMQHFPKVRRQDLRLIYRLLLLKSVPSNRVTKELEALNEPTKKRTIEMLTLFQSF</sequence>
<dbReference type="Proteomes" id="UP001249240">
    <property type="component" value="Unassembled WGS sequence"/>
</dbReference>
<dbReference type="Proteomes" id="UP001254770">
    <property type="component" value="Unassembled WGS sequence"/>
</dbReference>
<gene>
    <name evidence="2" type="ORF">P7D69_08475</name>
    <name evidence="1" type="ORF">P7D78_19800</name>
</gene>
<accession>A0AAW8T2L8</accession>
<evidence type="ECO:0000313" key="1">
    <source>
        <dbReference type="EMBL" id="MDT2540354.1"/>
    </source>
</evidence>
<organism evidence="1 3">
    <name type="scientific">Enterococcus raffinosus</name>
    <dbReference type="NCBI Taxonomy" id="71452"/>
    <lineage>
        <taxon>Bacteria</taxon>
        <taxon>Bacillati</taxon>
        <taxon>Bacillota</taxon>
        <taxon>Bacilli</taxon>
        <taxon>Lactobacillales</taxon>
        <taxon>Enterococcaceae</taxon>
        <taxon>Enterococcus</taxon>
    </lineage>
</organism>
<reference evidence="1" key="1">
    <citation type="submission" date="2023-03" db="EMBL/GenBank/DDBJ databases">
        <authorList>
            <person name="Shen W."/>
            <person name="Cai J."/>
        </authorList>
    </citation>
    <scope>NUCLEOTIDE SEQUENCE</scope>
    <source>
        <strain evidence="1">B646-2</strain>
        <strain evidence="2">Y15</strain>
    </source>
</reference>
<evidence type="ECO:0000313" key="3">
    <source>
        <dbReference type="Proteomes" id="UP001249240"/>
    </source>
</evidence>
<dbReference type="EMBL" id="JARPXL010000006">
    <property type="protein sequence ID" value="MDT2544367.1"/>
    <property type="molecule type" value="Genomic_DNA"/>
</dbReference>
<protein>
    <submittedName>
        <fullName evidence="1">Uncharacterized protein</fullName>
    </submittedName>
</protein>
<proteinExistence type="predicted"/>
<comment type="caution">
    <text evidence="1">The sequence shown here is derived from an EMBL/GenBank/DDBJ whole genome shotgun (WGS) entry which is preliminary data.</text>
</comment>